<dbReference type="RefSeq" id="WP_182955893.1">
    <property type="nucleotide sequence ID" value="NZ_JABEQM010000003.1"/>
</dbReference>
<keyword evidence="3" id="KW-1185">Reference proteome</keyword>
<dbReference type="Proteomes" id="UP000578030">
    <property type="component" value="Unassembled WGS sequence"/>
</dbReference>
<feature type="transmembrane region" description="Helical" evidence="1">
    <location>
        <begin position="231"/>
        <end position="249"/>
    </location>
</feature>
<evidence type="ECO:0000313" key="3">
    <source>
        <dbReference type="Proteomes" id="UP000578030"/>
    </source>
</evidence>
<organism evidence="2 3">
    <name type="scientific">Gluconacetobacter tumulisoli</name>
    <dbReference type="NCBI Taxonomy" id="1286189"/>
    <lineage>
        <taxon>Bacteria</taxon>
        <taxon>Pseudomonadati</taxon>
        <taxon>Pseudomonadota</taxon>
        <taxon>Alphaproteobacteria</taxon>
        <taxon>Acetobacterales</taxon>
        <taxon>Acetobacteraceae</taxon>
        <taxon>Gluconacetobacter</taxon>
    </lineage>
</organism>
<keyword evidence="1" id="KW-1133">Transmembrane helix</keyword>
<evidence type="ECO:0000256" key="1">
    <source>
        <dbReference type="SAM" id="Phobius"/>
    </source>
</evidence>
<keyword evidence="1" id="KW-0812">Transmembrane</keyword>
<feature type="transmembrane region" description="Helical" evidence="1">
    <location>
        <begin position="144"/>
        <end position="163"/>
    </location>
</feature>
<dbReference type="EMBL" id="JABEQM010000003">
    <property type="protein sequence ID" value="MBB2201122.1"/>
    <property type="molecule type" value="Genomic_DNA"/>
</dbReference>
<protein>
    <submittedName>
        <fullName evidence="2">Uncharacterized protein</fullName>
    </submittedName>
</protein>
<feature type="transmembrane region" description="Helical" evidence="1">
    <location>
        <begin position="115"/>
        <end position="132"/>
    </location>
</feature>
<feature type="transmembrane region" description="Helical" evidence="1">
    <location>
        <begin position="61"/>
        <end position="79"/>
    </location>
</feature>
<comment type="caution">
    <text evidence="2">The sequence shown here is derived from an EMBL/GenBank/DDBJ whole genome shotgun (WGS) entry which is preliminary data.</text>
</comment>
<reference evidence="2 3" key="1">
    <citation type="submission" date="2020-04" db="EMBL/GenBank/DDBJ databases">
        <title>Description of novel Gluconacetobacter.</title>
        <authorList>
            <person name="Sombolestani A."/>
        </authorList>
    </citation>
    <scope>NUCLEOTIDE SEQUENCE [LARGE SCALE GENOMIC DNA]</scope>
    <source>
        <strain evidence="2 3">LMG 27802</strain>
    </source>
</reference>
<keyword evidence="1" id="KW-0472">Membrane</keyword>
<proteinExistence type="predicted"/>
<evidence type="ECO:0000313" key="2">
    <source>
        <dbReference type="EMBL" id="MBB2201122.1"/>
    </source>
</evidence>
<sequence>MNELVFGAWRQLDVLKAVMYREALVRFGRRSLGLLEEIGSIAVHIVVFSLMRLYAGVEVQHGLPVLPFVCVGIYNFWLFRTGISQIPTALSAGSYRAFSQVTPLDVALARGAVNMLLYIGLAVVTFWLLQLFGYSGPVGNWTEVILILVANGIFGIGCGLVLAGPFHYLPFLRTVVMIGAMRILSLIDGTFFLYPDLPPNLRPYAIWIPNLHLNDMAREAYFPSYQENWTSLTYVTGWIGGSLLLGLMVERALRNAIEAKKVPA</sequence>
<gene>
    <name evidence="2" type="ORF">HLH28_05925</name>
</gene>
<feature type="transmembrane region" description="Helical" evidence="1">
    <location>
        <begin position="175"/>
        <end position="194"/>
    </location>
</feature>
<name>A0A7W4K6E3_9PROT</name>
<accession>A0A7W4K6E3</accession>
<dbReference type="AlphaFoldDB" id="A0A7W4K6E3"/>